<accession>A0A1V1NW27</accession>
<reference evidence="3" key="1">
    <citation type="submission" date="2012-11" db="EMBL/GenBank/DDBJ databases">
        <authorList>
            <person name="Lucero-Rivera Y.E."/>
            <person name="Tovar-Ramirez D."/>
        </authorList>
    </citation>
    <scope>NUCLEOTIDE SEQUENCE [LARGE SCALE GENOMIC DNA]</scope>
    <source>
        <strain evidence="3">Araruama</strain>
    </source>
</reference>
<feature type="non-terminal residue" evidence="2">
    <location>
        <position position="212"/>
    </location>
</feature>
<evidence type="ECO:0000313" key="2">
    <source>
        <dbReference type="EMBL" id="ETR66799.1"/>
    </source>
</evidence>
<dbReference type="Proteomes" id="UP000189670">
    <property type="component" value="Unassembled WGS sequence"/>
</dbReference>
<protein>
    <submittedName>
        <fullName evidence="2">Uncharacterized protein</fullName>
    </submittedName>
</protein>
<name>A0A1V1NW27_9BACT</name>
<gene>
    <name evidence="2" type="ORF">OMM_12329</name>
</gene>
<feature type="signal peptide" evidence="1">
    <location>
        <begin position="1"/>
        <end position="26"/>
    </location>
</feature>
<keyword evidence="1" id="KW-0732">Signal</keyword>
<dbReference type="AlphaFoldDB" id="A0A1V1NW27"/>
<dbReference type="EMBL" id="ATBP01001741">
    <property type="protein sequence ID" value="ETR66799.1"/>
    <property type="molecule type" value="Genomic_DNA"/>
</dbReference>
<proteinExistence type="predicted"/>
<evidence type="ECO:0000313" key="3">
    <source>
        <dbReference type="Proteomes" id="UP000189670"/>
    </source>
</evidence>
<evidence type="ECO:0000256" key="1">
    <source>
        <dbReference type="SAM" id="SignalP"/>
    </source>
</evidence>
<sequence>MDLFKFFIQMLFFVSFGLFQVSDANAVNSRYDGNMTLNTRVDLTDAIIALQKIAETNELDGTTGLSRSKKNSAVSLNEVVLILQILSGTNSQQMDAALVFSIQEKSGQSQSQVPVSILCTFNQGDVPSGKTLYAHPTQIKRTHSDNEIPVQMNHTTTYDDGSIKRADITLMIPAIDPNETQTISLITSDAPLSTEHITLDDVLGSGFTASIA</sequence>
<organism evidence="2 3">
    <name type="scientific">Candidatus Magnetoglobus multicellularis str. Araruama</name>
    <dbReference type="NCBI Taxonomy" id="890399"/>
    <lineage>
        <taxon>Bacteria</taxon>
        <taxon>Pseudomonadati</taxon>
        <taxon>Thermodesulfobacteriota</taxon>
        <taxon>Desulfobacteria</taxon>
        <taxon>Desulfobacterales</taxon>
        <taxon>Desulfobacteraceae</taxon>
        <taxon>Candidatus Magnetoglobus</taxon>
    </lineage>
</organism>
<comment type="caution">
    <text evidence="2">The sequence shown here is derived from an EMBL/GenBank/DDBJ whole genome shotgun (WGS) entry which is preliminary data.</text>
</comment>
<feature type="chain" id="PRO_5010743141" evidence="1">
    <location>
        <begin position="27"/>
        <end position="212"/>
    </location>
</feature>